<evidence type="ECO:0000256" key="1">
    <source>
        <dbReference type="SAM" id="MobiDB-lite"/>
    </source>
</evidence>
<evidence type="ECO:0000256" key="2">
    <source>
        <dbReference type="SAM" id="SignalP"/>
    </source>
</evidence>
<dbReference type="Proteomes" id="UP000046392">
    <property type="component" value="Unplaced"/>
</dbReference>
<feature type="chain" id="PRO_5005895836" evidence="2">
    <location>
        <begin position="21"/>
        <end position="160"/>
    </location>
</feature>
<protein>
    <submittedName>
        <fullName evidence="4">Uncharacterized protein</fullName>
    </submittedName>
</protein>
<feature type="signal peptide" evidence="2">
    <location>
        <begin position="1"/>
        <end position="20"/>
    </location>
</feature>
<evidence type="ECO:0000313" key="3">
    <source>
        <dbReference type="Proteomes" id="UP000046392"/>
    </source>
</evidence>
<keyword evidence="2" id="KW-0732">Signal</keyword>
<proteinExistence type="predicted"/>
<dbReference type="WBParaSite" id="SPAL_0001695100.1">
    <property type="protein sequence ID" value="SPAL_0001695100.1"/>
    <property type="gene ID" value="SPAL_0001695100"/>
</dbReference>
<feature type="compositionally biased region" description="Low complexity" evidence="1">
    <location>
        <begin position="130"/>
        <end position="139"/>
    </location>
</feature>
<feature type="region of interest" description="Disordered" evidence="1">
    <location>
        <begin position="125"/>
        <end position="145"/>
    </location>
</feature>
<accession>A0A0N5CGH5</accession>
<organism evidence="3 4">
    <name type="scientific">Strongyloides papillosus</name>
    <name type="common">Intestinal threadworm</name>
    <dbReference type="NCBI Taxonomy" id="174720"/>
    <lineage>
        <taxon>Eukaryota</taxon>
        <taxon>Metazoa</taxon>
        <taxon>Ecdysozoa</taxon>
        <taxon>Nematoda</taxon>
        <taxon>Chromadorea</taxon>
        <taxon>Rhabditida</taxon>
        <taxon>Tylenchina</taxon>
        <taxon>Panagrolaimomorpha</taxon>
        <taxon>Strongyloidoidea</taxon>
        <taxon>Strongyloididae</taxon>
        <taxon>Strongyloides</taxon>
    </lineage>
</organism>
<keyword evidence="3" id="KW-1185">Reference proteome</keyword>
<name>A0A0N5CGH5_STREA</name>
<dbReference type="AlphaFoldDB" id="A0A0N5CGH5"/>
<sequence length="160" mass="17887">MHSMKYLAILILLIVQYSFQESSVENSSSSDDNEVVTPSLEEKSLPDALSLVDNDETGAYGLKNNVEENGREKNKKSLFGKSFTNSHFMKKLKTRSNKAGKTLKKSFKKMGGFFNKGKDALKKLIKKGKASSSSSSSSDSSEEINNREKRFLVIVEDIKY</sequence>
<reference evidence="4" key="1">
    <citation type="submission" date="2017-02" db="UniProtKB">
        <authorList>
            <consortium name="WormBaseParasite"/>
        </authorList>
    </citation>
    <scope>IDENTIFICATION</scope>
</reference>
<evidence type="ECO:0000313" key="4">
    <source>
        <dbReference type="WBParaSite" id="SPAL_0001695100.1"/>
    </source>
</evidence>
<feature type="region of interest" description="Disordered" evidence="1">
    <location>
        <begin position="24"/>
        <end position="52"/>
    </location>
</feature>